<dbReference type="Pfam" id="PF14310">
    <property type="entry name" value="Fn3-like"/>
    <property type="match status" value="1"/>
</dbReference>
<dbReference type="InterPro" id="IPR026891">
    <property type="entry name" value="Fn3-like"/>
</dbReference>
<evidence type="ECO:0000259" key="5">
    <source>
        <dbReference type="SMART" id="SM01217"/>
    </source>
</evidence>
<accession>A0ABW0HTD0</accession>
<protein>
    <submittedName>
        <fullName evidence="6">Beta-glucosidase</fullName>
    </submittedName>
</protein>
<keyword evidence="7" id="KW-1185">Reference proteome</keyword>
<dbReference type="Gene3D" id="2.60.40.10">
    <property type="entry name" value="Immunoglobulins"/>
    <property type="match status" value="1"/>
</dbReference>
<dbReference type="SMART" id="SM01217">
    <property type="entry name" value="Fn3_like"/>
    <property type="match status" value="1"/>
</dbReference>
<name>A0ABW0HTD0_9BACL</name>
<dbReference type="RefSeq" id="WP_378133223.1">
    <property type="nucleotide sequence ID" value="NZ_JBHSMI010000025.1"/>
</dbReference>
<dbReference type="InterPro" id="IPR002772">
    <property type="entry name" value="Glyco_hydro_3_C"/>
</dbReference>
<dbReference type="PRINTS" id="PR00133">
    <property type="entry name" value="GLHYDRLASE3"/>
</dbReference>
<dbReference type="Pfam" id="PF01915">
    <property type="entry name" value="Glyco_hydro_3_C"/>
    <property type="match status" value="1"/>
</dbReference>
<evidence type="ECO:0000313" key="7">
    <source>
        <dbReference type="Proteomes" id="UP001596113"/>
    </source>
</evidence>
<keyword evidence="2 4" id="KW-0378">Hydrolase</keyword>
<dbReference type="InterPro" id="IPR001764">
    <property type="entry name" value="Glyco_hydro_3_N"/>
</dbReference>
<dbReference type="SUPFAM" id="SSF51445">
    <property type="entry name" value="(Trans)glycosidases"/>
    <property type="match status" value="1"/>
</dbReference>
<proteinExistence type="inferred from homology"/>
<dbReference type="Gene3D" id="3.40.50.1700">
    <property type="entry name" value="Glycoside hydrolase family 3 C-terminal domain"/>
    <property type="match status" value="1"/>
</dbReference>
<dbReference type="InterPro" id="IPR050288">
    <property type="entry name" value="Cellulose_deg_GH3"/>
</dbReference>
<dbReference type="Proteomes" id="UP001596113">
    <property type="component" value="Unassembled WGS sequence"/>
</dbReference>
<sequence length="763" mass="83063">MERNMNELLAAMTLEEKASVCSGRDFWHTQGIERLGIPSVMVTDGPHGLRKQRASADHLGVFDSVPATCFPSAAGLASSWDRELVKKVGVALGEECQAEEVAVLLGPGANIKRSPLCGRNFEYFSEDPYLSSELAASHIQGVQSQGVGASLKHFAANNQEHRRMTVDAIVDERTLREIYLASFEGAVKQAQPWTVMCSYNKVNGVYASENAYLHTQILKEEWGHEGFVVSDWGAVNDRVPGLAAGMELEMPGSGGSGTRAIVAAVQSGELSEEVLDRAVLRILTVIFKAVDGKREGATYDPEAHHRLAREVARESMVLLKNDDNLLPLAKSGRIAVIGEMAKRPRFQGGGSSHIRPTKLDDIVDELIQSAGIGTTVVYAQGYVLDRDEEEERLVAEAVQAAIAADTAILFAGLPERFESEGFDRTHLRLPDNQVRLIQAVAKAQPRLVVVLSNGSAVEMPWLDQAGAVLEAYLGGQALGGAIADLLFGDVNPSGKLAETFPAQLKHNPSALNFPGEGDRVEYREGLFVGYRYYDAKNIVPLFPFGHGLSYTTFEYTSLTLDQNQMNDTETVNVQLSVKNTGSRQGKEIVQLYVRDVKSSVIRPEKELKGFAKVELAPGEERTVTNVLDKRAFAYYDVESKDWRVESGEFEIAVGKSSRQIELKESLVVRSNALQRKAYTKNSTLGELLSDPQALPIVQTLIAQSPFGAVTEQSGEHALAGMMAAMMQSMPLRALAAFSGGAFTEEAMNGLLARLNDESVASRT</sequence>
<evidence type="ECO:0000256" key="3">
    <source>
        <dbReference type="ARBA" id="ARBA00023277"/>
    </source>
</evidence>
<dbReference type="PANTHER" id="PTHR42715">
    <property type="entry name" value="BETA-GLUCOSIDASE"/>
    <property type="match status" value="1"/>
</dbReference>
<dbReference type="SUPFAM" id="SSF52279">
    <property type="entry name" value="Beta-D-glucan exohydrolase, C-terminal domain"/>
    <property type="match status" value="1"/>
</dbReference>
<dbReference type="InterPro" id="IPR013783">
    <property type="entry name" value="Ig-like_fold"/>
</dbReference>
<dbReference type="InterPro" id="IPR036881">
    <property type="entry name" value="Glyco_hydro_3_C_sf"/>
</dbReference>
<evidence type="ECO:0000256" key="2">
    <source>
        <dbReference type="ARBA" id="ARBA00022801"/>
    </source>
</evidence>
<dbReference type="PROSITE" id="PS00775">
    <property type="entry name" value="GLYCOSYL_HYDROL_F3"/>
    <property type="match status" value="1"/>
</dbReference>
<dbReference type="EMBL" id="JBHSMI010000025">
    <property type="protein sequence ID" value="MFC5403650.1"/>
    <property type="molecule type" value="Genomic_DNA"/>
</dbReference>
<dbReference type="Pfam" id="PF00933">
    <property type="entry name" value="Glyco_hydro_3"/>
    <property type="match status" value="1"/>
</dbReference>
<evidence type="ECO:0000256" key="4">
    <source>
        <dbReference type="RuleBase" id="RU361161"/>
    </source>
</evidence>
<comment type="caution">
    <text evidence="6">The sequence shown here is derived from an EMBL/GenBank/DDBJ whole genome shotgun (WGS) entry which is preliminary data.</text>
</comment>
<dbReference type="PANTHER" id="PTHR42715:SF10">
    <property type="entry name" value="BETA-GLUCOSIDASE"/>
    <property type="match status" value="1"/>
</dbReference>
<evidence type="ECO:0000256" key="1">
    <source>
        <dbReference type="ARBA" id="ARBA00005336"/>
    </source>
</evidence>
<dbReference type="InterPro" id="IPR036962">
    <property type="entry name" value="Glyco_hydro_3_N_sf"/>
</dbReference>
<keyword evidence="4" id="KW-0326">Glycosidase</keyword>
<gene>
    <name evidence="6" type="ORF">ACFPOF_12980</name>
</gene>
<reference evidence="7" key="1">
    <citation type="journal article" date="2019" name="Int. J. Syst. Evol. Microbiol.">
        <title>The Global Catalogue of Microorganisms (GCM) 10K type strain sequencing project: providing services to taxonomists for standard genome sequencing and annotation.</title>
        <authorList>
            <consortium name="The Broad Institute Genomics Platform"/>
            <consortium name="The Broad Institute Genome Sequencing Center for Infectious Disease"/>
            <person name="Wu L."/>
            <person name="Ma J."/>
        </authorList>
    </citation>
    <scope>NUCLEOTIDE SEQUENCE [LARGE SCALE GENOMIC DNA]</scope>
    <source>
        <strain evidence="7">CGMCC 1.18575</strain>
    </source>
</reference>
<keyword evidence="3" id="KW-0119">Carbohydrate metabolism</keyword>
<dbReference type="InterPro" id="IPR019800">
    <property type="entry name" value="Glyco_hydro_3_AS"/>
</dbReference>
<feature type="domain" description="Fibronectin type III-like" evidence="5">
    <location>
        <begin position="587"/>
        <end position="657"/>
    </location>
</feature>
<evidence type="ECO:0000313" key="6">
    <source>
        <dbReference type="EMBL" id="MFC5403650.1"/>
    </source>
</evidence>
<dbReference type="InterPro" id="IPR017853">
    <property type="entry name" value="GH"/>
</dbReference>
<dbReference type="Gene3D" id="3.20.20.300">
    <property type="entry name" value="Glycoside hydrolase, family 3, N-terminal domain"/>
    <property type="match status" value="1"/>
</dbReference>
<organism evidence="6 7">
    <name type="scientific">Cohnella soli</name>
    <dbReference type="NCBI Taxonomy" id="425005"/>
    <lineage>
        <taxon>Bacteria</taxon>
        <taxon>Bacillati</taxon>
        <taxon>Bacillota</taxon>
        <taxon>Bacilli</taxon>
        <taxon>Bacillales</taxon>
        <taxon>Paenibacillaceae</taxon>
        <taxon>Cohnella</taxon>
    </lineage>
</organism>
<comment type="similarity">
    <text evidence="1 4">Belongs to the glycosyl hydrolase 3 family.</text>
</comment>